<feature type="binding site" evidence="15">
    <location>
        <position position="248"/>
    </location>
    <ligand>
        <name>Mg(2+)</name>
        <dbReference type="ChEBI" id="CHEBI:18420"/>
    </ligand>
</feature>
<dbReference type="NCBIfam" id="TIGR01460">
    <property type="entry name" value="HAD-SF-IIA"/>
    <property type="match status" value="1"/>
</dbReference>
<comment type="function">
    <text evidence="11">Photorespiratory enzyme that dephosphorylates the 2-phosphoglycolate produced by the RuBisCO oxygenation reaction.</text>
</comment>
<dbReference type="GO" id="GO:0009507">
    <property type="term" value="C:chloroplast"/>
    <property type="evidence" value="ECO:0007669"/>
    <property type="project" value="UniProtKB-SubCell"/>
</dbReference>
<protein>
    <recommendedName>
        <fullName evidence="4 12">Phosphoglycolate phosphatase</fullName>
        <ecNumber evidence="4 12">3.1.3.18</ecNumber>
    </recommendedName>
</protein>
<comment type="similarity">
    <text evidence="3">Belongs to the HAD-like hydrolase superfamily. CbbY/CbbZ/Gph/YieH family.</text>
</comment>
<keyword evidence="9" id="KW-0809">Transit peptide</keyword>
<reference evidence="16" key="1">
    <citation type="submission" date="2021-01" db="EMBL/GenBank/DDBJ databases">
        <authorList>
            <person name="Corre E."/>
            <person name="Pelletier E."/>
            <person name="Niang G."/>
            <person name="Scheremetjew M."/>
            <person name="Finn R."/>
            <person name="Kale V."/>
            <person name="Holt S."/>
            <person name="Cochrane G."/>
            <person name="Meng A."/>
            <person name="Brown T."/>
            <person name="Cohen L."/>
        </authorList>
    </citation>
    <scope>NUCLEOTIDE SEQUENCE</scope>
    <source>
        <strain evidence="16">CCMP1413</strain>
    </source>
</reference>
<evidence type="ECO:0000256" key="6">
    <source>
        <dbReference type="ARBA" id="ARBA00022553"/>
    </source>
</evidence>
<proteinExistence type="inferred from homology"/>
<evidence type="ECO:0000256" key="11">
    <source>
        <dbReference type="ARBA" id="ARBA00059713"/>
    </source>
</evidence>
<feature type="binding site" evidence="15">
    <location>
        <position position="29"/>
    </location>
    <ligand>
        <name>Mg(2+)</name>
        <dbReference type="ChEBI" id="CHEBI:18420"/>
    </ligand>
</feature>
<dbReference type="EMBL" id="HBDZ01015346">
    <property type="protein sequence ID" value="CAD8250301.1"/>
    <property type="molecule type" value="Transcribed_RNA"/>
</dbReference>
<dbReference type="PIRSF" id="PIRSF000915">
    <property type="entry name" value="PGP-type_phosphatase"/>
    <property type="match status" value="1"/>
</dbReference>
<keyword evidence="5" id="KW-0150">Chloroplast</keyword>
<keyword evidence="15" id="KW-0479">Metal-binding</keyword>
<keyword evidence="6" id="KW-0597">Phosphoprotein</keyword>
<sequence length="304" mass="33066">MAQKACKPLADEDKADLIAKTKTFIFDCDGVIWKGDSVIPGVPETLDFLREQGKRLIFVTNNSTKSRAGYVKKFTSLGLNVKPEEVFSSSFAAAGYLEQSDFPKDKKVYVIGEVGIIEELEMAGIQAIGGPADSDKKVELKPGEKLLQDKNVKAVVVGFDRNVNYHKIQMATLCIRENDDCEFIATNCDAVTHLTAEQEWAGNGSMVGAIKGSTKVEPTVVGKPSMFMLEYMQKKFGIAADEICMVGDRLDTDIEFGNNGGARTMLVLSGVTTEETLLSPENAIKPDFYAPNLPELAKSTSVTA</sequence>
<keyword evidence="10" id="KW-0007">Acetylation</keyword>
<dbReference type="Pfam" id="PF13344">
    <property type="entry name" value="Hydrolase_6"/>
    <property type="match status" value="1"/>
</dbReference>
<dbReference type="InterPro" id="IPR036412">
    <property type="entry name" value="HAD-like_sf"/>
</dbReference>
<dbReference type="SFLD" id="SFLDS00003">
    <property type="entry name" value="Haloacid_Dehalogenase"/>
    <property type="match status" value="1"/>
</dbReference>
<dbReference type="InterPro" id="IPR023214">
    <property type="entry name" value="HAD_sf"/>
</dbReference>
<dbReference type="GO" id="GO:0046872">
    <property type="term" value="F:metal ion binding"/>
    <property type="evidence" value="ECO:0007669"/>
    <property type="project" value="UniProtKB-KW"/>
</dbReference>
<dbReference type="SFLD" id="SFLDF00039">
    <property type="entry name" value="phosphoglycolate_phosphatase_2"/>
    <property type="match status" value="1"/>
</dbReference>
<comment type="subcellular location">
    <subcellularLocation>
        <location evidence="2">Plastid</location>
        <location evidence="2">Chloroplast</location>
    </subcellularLocation>
</comment>
<dbReference type="Gene3D" id="3.40.50.1000">
    <property type="entry name" value="HAD superfamily/HAD-like"/>
    <property type="match status" value="2"/>
</dbReference>
<organism evidence="16">
    <name type="scientific">Prasinoderma coloniale</name>
    <dbReference type="NCBI Taxonomy" id="156133"/>
    <lineage>
        <taxon>Eukaryota</taxon>
        <taxon>Viridiplantae</taxon>
        <taxon>Prasinodermophyta</taxon>
        <taxon>Prasinodermophyceae</taxon>
        <taxon>Prasinodermales</taxon>
        <taxon>Prasinodermaceae</taxon>
        <taxon>Prasinoderma</taxon>
    </lineage>
</organism>
<dbReference type="EC" id="3.1.3.18" evidence="4 12"/>
<dbReference type="SUPFAM" id="SSF56784">
    <property type="entry name" value="HAD-like"/>
    <property type="match status" value="1"/>
</dbReference>
<dbReference type="GO" id="GO:0008967">
    <property type="term" value="F:phosphoglycolate phosphatase activity"/>
    <property type="evidence" value="ECO:0007669"/>
    <property type="project" value="UniProtKB-EC"/>
</dbReference>
<dbReference type="SFLD" id="SFLDG01139">
    <property type="entry name" value="C2.A:_Pyridoxal_Phosphate_Phos"/>
    <property type="match status" value="1"/>
</dbReference>
<dbReference type="PANTHER" id="PTHR19288">
    <property type="entry name" value="4-NITROPHENYLPHOSPHATASE-RELATED"/>
    <property type="match status" value="1"/>
</dbReference>
<comment type="catalytic activity">
    <reaction evidence="1 12">
        <text>2-phosphoglycolate + H2O = glycolate + phosphate</text>
        <dbReference type="Rhea" id="RHEA:14369"/>
        <dbReference type="ChEBI" id="CHEBI:15377"/>
        <dbReference type="ChEBI" id="CHEBI:29805"/>
        <dbReference type="ChEBI" id="CHEBI:43474"/>
        <dbReference type="ChEBI" id="CHEBI:58033"/>
        <dbReference type="EC" id="3.1.3.18"/>
    </reaction>
</comment>
<dbReference type="InterPro" id="IPR006349">
    <property type="entry name" value="PGP_euk"/>
</dbReference>
<evidence type="ECO:0000256" key="1">
    <source>
        <dbReference type="ARBA" id="ARBA00000830"/>
    </source>
</evidence>
<evidence type="ECO:0000256" key="13">
    <source>
        <dbReference type="PIRSR" id="PIRSR000915-1"/>
    </source>
</evidence>
<dbReference type="NCBIfam" id="TIGR01452">
    <property type="entry name" value="PGP_euk"/>
    <property type="match status" value="1"/>
</dbReference>
<accession>A0A7R9U0U1</accession>
<evidence type="ECO:0000256" key="7">
    <source>
        <dbReference type="ARBA" id="ARBA00022640"/>
    </source>
</evidence>
<evidence type="ECO:0000256" key="4">
    <source>
        <dbReference type="ARBA" id="ARBA00013078"/>
    </source>
</evidence>
<feature type="active site" description="Proton donor" evidence="13">
    <location>
        <position position="27"/>
    </location>
</feature>
<dbReference type="FunFam" id="3.40.50.1000:FF:000447">
    <property type="match status" value="1"/>
</dbReference>
<dbReference type="FunFam" id="3.40.50.1000:FF:000039">
    <property type="entry name" value="Phosphoglycolate phosphatase"/>
    <property type="match status" value="1"/>
</dbReference>
<dbReference type="InterPro" id="IPR006357">
    <property type="entry name" value="HAD-SF_hydro_IIA"/>
</dbReference>
<evidence type="ECO:0000256" key="8">
    <source>
        <dbReference type="ARBA" id="ARBA00022801"/>
    </source>
</evidence>
<evidence type="ECO:0000256" key="9">
    <source>
        <dbReference type="ARBA" id="ARBA00022946"/>
    </source>
</evidence>
<evidence type="ECO:0000256" key="10">
    <source>
        <dbReference type="ARBA" id="ARBA00022990"/>
    </source>
</evidence>
<dbReference type="Pfam" id="PF13242">
    <property type="entry name" value="Hydrolase_like"/>
    <property type="match status" value="1"/>
</dbReference>
<dbReference type="PANTHER" id="PTHR19288:SF46">
    <property type="entry name" value="HALOACID DEHALOGENASE-LIKE HYDROLASE DOMAIN-CONTAINING PROTEIN 2"/>
    <property type="match status" value="1"/>
</dbReference>
<name>A0A7R9U0U1_9VIRI</name>
<comment type="cofactor">
    <cofactor evidence="15">
        <name>Mg(2+)</name>
        <dbReference type="ChEBI" id="CHEBI:18420"/>
    </cofactor>
    <text evidence="15">Divalent metal ions. Mg(2+) is the most effective.</text>
</comment>
<feature type="active site" description="Proton donor" evidence="13">
    <location>
        <position position="29"/>
    </location>
</feature>
<evidence type="ECO:0000256" key="5">
    <source>
        <dbReference type="ARBA" id="ARBA00022528"/>
    </source>
</evidence>
<dbReference type="AlphaFoldDB" id="A0A7R9U0U1"/>
<evidence type="ECO:0000256" key="3">
    <source>
        <dbReference type="ARBA" id="ARBA00006171"/>
    </source>
</evidence>
<keyword evidence="7" id="KW-0934">Plastid</keyword>
<evidence type="ECO:0000256" key="12">
    <source>
        <dbReference type="PIRNR" id="PIRNR000915"/>
    </source>
</evidence>
<evidence type="ECO:0000256" key="14">
    <source>
        <dbReference type="PIRSR" id="PIRSR000915-2"/>
    </source>
</evidence>
<keyword evidence="8 12" id="KW-0378">Hydrolase</keyword>
<feature type="binding site" evidence="15">
    <location>
        <position position="27"/>
    </location>
    <ligand>
        <name>Mg(2+)</name>
        <dbReference type="ChEBI" id="CHEBI:18420"/>
    </ligand>
</feature>
<evidence type="ECO:0000313" key="16">
    <source>
        <dbReference type="EMBL" id="CAD8250301.1"/>
    </source>
</evidence>
<keyword evidence="15" id="KW-0460">Magnesium</keyword>
<feature type="binding site" evidence="14">
    <location>
        <position position="223"/>
    </location>
    <ligand>
        <name>substrate</name>
    </ligand>
</feature>
<gene>
    <name evidence="16" type="ORF">PCOL08062_LOCUS11833</name>
</gene>
<evidence type="ECO:0000256" key="15">
    <source>
        <dbReference type="PIRSR" id="PIRSR000915-3"/>
    </source>
</evidence>
<evidence type="ECO:0000256" key="2">
    <source>
        <dbReference type="ARBA" id="ARBA00004229"/>
    </source>
</evidence>